<sequence>MTSEIASKHQKHPQTNTWIVGCGDIGKRVAALLATEDQRQAQNLKAIVSSAESVEHCRQCNIDSYALDLDSHYSLDGFNFDQADLFYFAPPTPSGTEDLRLKQFLQNLGSAKPRRIVLISTTGVYGDSAGEWIDENTAVNPKAERAIRRLSAEQTLQTWSEKTDSEFMILRVPGIYAKERLPLERLKKGLPVINADEAGYTNRIHADDLAQACVAAMNCEFSNEIINVTDGNPSTMTDYFNNVADFAGLPRPPQISLEAAEKTLSAGMVSYMKESRRIRNDKMLGSLKIKLRYPDLKTTLQRSV</sequence>
<dbReference type="PANTHER" id="PTHR48079:SF6">
    <property type="entry name" value="NAD(P)-BINDING DOMAIN-CONTAINING PROTEIN-RELATED"/>
    <property type="match status" value="1"/>
</dbReference>
<reference evidence="2 3" key="1">
    <citation type="submission" date="2019-03" db="EMBL/GenBank/DDBJ databases">
        <title>Genomic Encyclopedia of Type Strains, Phase IV (KMG-IV): sequencing the most valuable type-strain genomes for metagenomic binning, comparative biology and taxonomic classification.</title>
        <authorList>
            <person name="Goeker M."/>
        </authorList>
    </citation>
    <scope>NUCLEOTIDE SEQUENCE [LARGE SCALE GENOMIC DNA]</scope>
    <source>
        <strain evidence="2 3">DSM 24830</strain>
    </source>
</reference>
<name>A0A4V2P9C6_9GAMM</name>
<dbReference type="SUPFAM" id="SSF51735">
    <property type="entry name" value="NAD(P)-binding Rossmann-fold domains"/>
    <property type="match status" value="1"/>
</dbReference>
<evidence type="ECO:0000313" key="2">
    <source>
        <dbReference type="EMBL" id="TCJ89155.1"/>
    </source>
</evidence>
<comment type="caution">
    <text evidence="2">The sequence shown here is derived from an EMBL/GenBank/DDBJ whole genome shotgun (WGS) entry which is preliminary data.</text>
</comment>
<dbReference type="Gene3D" id="3.40.50.720">
    <property type="entry name" value="NAD(P)-binding Rossmann-like Domain"/>
    <property type="match status" value="1"/>
</dbReference>
<dbReference type="InterPro" id="IPR036291">
    <property type="entry name" value="NAD(P)-bd_dom_sf"/>
</dbReference>
<dbReference type="InterPro" id="IPR051783">
    <property type="entry name" value="NAD(P)-dependent_oxidoreduct"/>
</dbReference>
<evidence type="ECO:0000313" key="3">
    <source>
        <dbReference type="Proteomes" id="UP000294887"/>
    </source>
</evidence>
<gene>
    <name evidence="2" type="ORF">EV695_1016</name>
</gene>
<dbReference type="PANTHER" id="PTHR48079">
    <property type="entry name" value="PROTEIN YEEZ"/>
    <property type="match status" value="1"/>
</dbReference>
<dbReference type="AlphaFoldDB" id="A0A4V2P9C6"/>
<dbReference type="InterPro" id="IPR001509">
    <property type="entry name" value="Epimerase_deHydtase"/>
</dbReference>
<dbReference type="CDD" id="cd05266">
    <property type="entry name" value="SDR_a4"/>
    <property type="match status" value="1"/>
</dbReference>
<dbReference type="EMBL" id="SMFQ01000002">
    <property type="protein sequence ID" value="TCJ89155.1"/>
    <property type="molecule type" value="Genomic_DNA"/>
</dbReference>
<dbReference type="GO" id="GO:0005737">
    <property type="term" value="C:cytoplasm"/>
    <property type="evidence" value="ECO:0007669"/>
    <property type="project" value="TreeGrafter"/>
</dbReference>
<dbReference type="GO" id="GO:0004029">
    <property type="term" value="F:aldehyde dehydrogenase (NAD+) activity"/>
    <property type="evidence" value="ECO:0007669"/>
    <property type="project" value="TreeGrafter"/>
</dbReference>
<evidence type="ECO:0000259" key="1">
    <source>
        <dbReference type="Pfam" id="PF01370"/>
    </source>
</evidence>
<dbReference type="OrthoDB" id="9808276at2"/>
<feature type="domain" description="NAD-dependent epimerase/dehydratase" evidence="1">
    <location>
        <begin position="109"/>
        <end position="228"/>
    </location>
</feature>
<accession>A0A4V2P9C6</accession>
<organism evidence="2 3">
    <name type="scientific">Cocleimonas flava</name>
    <dbReference type="NCBI Taxonomy" id="634765"/>
    <lineage>
        <taxon>Bacteria</taxon>
        <taxon>Pseudomonadati</taxon>
        <taxon>Pseudomonadota</taxon>
        <taxon>Gammaproteobacteria</taxon>
        <taxon>Thiotrichales</taxon>
        <taxon>Thiotrichaceae</taxon>
        <taxon>Cocleimonas</taxon>
    </lineage>
</organism>
<proteinExistence type="predicted"/>
<keyword evidence="3" id="KW-1185">Reference proteome</keyword>
<dbReference type="RefSeq" id="WP_131904804.1">
    <property type="nucleotide sequence ID" value="NZ_BAAAFU010000008.1"/>
</dbReference>
<dbReference type="Proteomes" id="UP000294887">
    <property type="component" value="Unassembled WGS sequence"/>
</dbReference>
<protein>
    <submittedName>
        <fullName evidence="2">Nucleoside-diphosphate-sugar epimerase</fullName>
    </submittedName>
</protein>
<dbReference type="Pfam" id="PF01370">
    <property type="entry name" value="Epimerase"/>
    <property type="match status" value="1"/>
</dbReference>